<keyword evidence="6" id="KW-1185">Reference proteome</keyword>
<dbReference type="EMBL" id="JBGBPQ010000021">
    <property type="protein sequence ID" value="KAL1503898.1"/>
    <property type="molecule type" value="Genomic_DNA"/>
</dbReference>
<dbReference type="GO" id="GO:0003729">
    <property type="term" value="F:mRNA binding"/>
    <property type="evidence" value="ECO:0007669"/>
    <property type="project" value="TreeGrafter"/>
</dbReference>
<dbReference type="PANTHER" id="PTHR46109:SF1">
    <property type="entry name" value="PROTEIN LIN-28 HOMOLOG"/>
    <property type="match status" value="1"/>
</dbReference>
<proteinExistence type="predicted"/>
<comment type="subcellular location">
    <subcellularLocation>
        <location evidence="1">Cytoplasm</location>
    </subcellularLocation>
</comment>
<evidence type="ECO:0000256" key="3">
    <source>
        <dbReference type="SAM" id="MobiDB-lite"/>
    </source>
</evidence>
<dbReference type="Proteomes" id="UP001515480">
    <property type="component" value="Unassembled WGS sequence"/>
</dbReference>
<dbReference type="InterPro" id="IPR012340">
    <property type="entry name" value="NA-bd_OB-fold"/>
</dbReference>
<dbReference type="PANTHER" id="PTHR46109">
    <property type="entry name" value="PROTEIN LIN-28"/>
    <property type="match status" value="1"/>
</dbReference>
<protein>
    <recommendedName>
        <fullName evidence="4">CSD domain-containing protein</fullName>
    </recommendedName>
</protein>
<dbReference type="GO" id="GO:0031054">
    <property type="term" value="P:pre-miRNA processing"/>
    <property type="evidence" value="ECO:0007669"/>
    <property type="project" value="TreeGrafter"/>
</dbReference>
<dbReference type="AlphaFoldDB" id="A0AB34IQR9"/>
<comment type="caution">
    <text evidence="5">The sequence shown here is derived from an EMBL/GenBank/DDBJ whole genome shotgun (WGS) entry which is preliminary data.</text>
</comment>
<feature type="region of interest" description="Disordered" evidence="3">
    <location>
        <begin position="1"/>
        <end position="26"/>
    </location>
</feature>
<dbReference type="InterPro" id="IPR019844">
    <property type="entry name" value="CSD_CS"/>
</dbReference>
<evidence type="ECO:0000313" key="6">
    <source>
        <dbReference type="Proteomes" id="UP001515480"/>
    </source>
</evidence>
<evidence type="ECO:0000313" key="5">
    <source>
        <dbReference type="EMBL" id="KAL1503898.1"/>
    </source>
</evidence>
<dbReference type="SUPFAM" id="SSF50249">
    <property type="entry name" value="Nucleic acid-binding proteins"/>
    <property type="match status" value="1"/>
</dbReference>
<reference evidence="5 6" key="1">
    <citation type="journal article" date="2024" name="Science">
        <title>Giant polyketide synthase enzymes in the biosynthesis of giant marine polyether toxins.</title>
        <authorList>
            <person name="Fallon T.R."/>
            <person name="Shende V.V."/>
            <person name="Wierzbicki I.H."/>
            <person name="Pendleton A.L."/>
            <person name="Watervoot N.F."/>
            <person name="Auber R.P."/>
            <person name="Gonzalez D.J."/>
            <person name="Wisecaver J.H."/>
            <person name="Moore B.S."/>
        </authorList>
    </citation>
    <scope>NUCLEOTIDE SEQUENCE [LARGE SCALE GENOMIC DNA]</scope>
    <source>
        <strain evidence="5 6">12B1</strain>
    </source>
</reference>
<evidence type="ECO:0000259" key="4">
    <source>
        <dbReference type="PROSITE" id="PS51857"/>
    </source>
</evidence>
<dbReference type="Pfam" id="PF00313">
    <property type="entry name" value="CSD"/>
    <property type="match status" value="1"/>
</dbReference>
<evidence type="ECO:0000256" key="2">
    <source>
        <dbReference type="ARBA" id="ARBA00022490"/>
    </source>
</evidence>
<keyword evidence="2" id="KW-0963">Cytoplasm</keyword>
<organism evidence="5 6">
    <name type="scientific">Prymnesium parvum</name>
    <name type="common">Toxic golden alga</name>
    <dbReference type="NCBI Taxonomy" id="97485"/>
    <lineage>
        <taxon>Eukaryota</taxon>
        <taxon>Haptista</taxon>
        <taxon>Haptophyta</taxon>
        <taxon>Prymnesiophyceae</taxon>
        <taxon>Prymnesiales</taxon>
        <taxon>Prymnesiaceae</taxon>
        <taxon>Prymnesium</taxon>
    </lineage>
</organism>
<feature type="compositionally biased region" description="Polar residues" evidence="3">
    <location>
        <begin position="1"/>
        <end position="12"/>
    </location>
</feature>
<dbReference type="PROSITE" id="PS51857">
    <property type="entry name" value="CSD_2"/>
    <property type="match status" value="1"/>
</dbReference>
<dbReference type="InterPro" id="IPR011129">
    <property type="entry name" value="CSD"/>
</dbReference>
<feature type="domain" description="CSD" evidence="4">
    <location>
        <begin position="89"/>
        <end position="156"/>
    </location>
</feature>
<evidence type="ECO:0000256" key="1">
    <source>
        <dbReference type="ARBA" id="ARBA00004496"/>
    </source>
</evidence>
<sequence>MNPLSDSEQISPDRNGHAPTDLSTLSPIPPIPKIAIAFPPFRRGHISTGTMPAALLLLLAPSALLLGSRPPTFSAVRMPHMVALADGEPMTGTCKWFNVEKGYGFIAVDESETDIFVHQSDIYAPGFRSLAEGEALEFRVQTDSKTGKLKAVEVTGPDGAYVQGAPKQERDDYY</sequence>
<accession>A0AB34IQR9</accession>
<dbReference type="SMART" id="SM00357">
    <property type="entry name" value="CSP"/>
    <property type="match status" value="1"/>
</dbReference>
<dbReference type="PROSITE" id="PS00352">
    <property type="entry name" value="CSD_1"/>
    <property type="match status" value="1"/>
</dbReference>
<dbReference type="PRINTS" id="PR00050">
    <property type="entry name" value="COLDSHOCK"/>
</dbReference>
<name>A0AB34IQR9_PRYPA</name>
<dbReference type="CDD" id="cd04458">
    <property type="entry name" value="CSP_CDS"/>
    <property type="match status" value="1"/>
</dbReference>
<dbReference type="GO" id="GO:0005634">
    <property type="term" value="C:nucleus"/>
    <property type="evidence" value="ECO:0007669"/>
    <property type="project" value="TreeGrafter"/>
</dbReference>
<dbReference type="GO" id="GO:0005737">
    <property type="term" value="C:cytoplasm"/>
    <property type="evidence" value="ECO:0007669"/>
    <property type="project" value="UniProtKB-SubCell"/>
</dbReference>
<gene>
    <name evidence="5" type="ORF">AB1Y20_012360</name>
</gene>
<dbReference type="InterPro" id="IPR002059">
    <property type="entry name" value="CSP_DNA-bd"/>
</dbReference>
<dbReference type="InterPro" id="IPR051373">
    <property type="entry name" value="Lin-28_RNA-binding"/>
</dbReference>
<dbReference type="Gene3D" id="2.40.50.140">
    <property type="entry name" value="Nucleic acid-binding proteins"/>
    <property type="match status" value="1"/>
</dbReference>